<evidence type="ECO:0000256" key="7">
    <source>
        <dbReference type="ARBA" id="ARBA00023136"/>
    </source>
</evidence>
<keyword evidence="7 8" id="KW-0472">Membrane</keyword>
<evidence type="ECO:0000256" key="4">
    <source>
        <dbReference type="ARBA" id="ARBA00022692"/>
    </source>
</evidence>
<dbReference type="PROSITE" id="PS50920">
    <property type="entry name" value="SOLCAR"/>
    <property type="match status" value="3"/>
</dbReference>
<gene>
    <name evidence="10" type="ORF">GSOID_T00008806001</name>
</gene>
<dbReference type="AlphaFoldDB" id="E4WVA0"/>
<dbReference type="SUPFAM" id="SSF103506">
    <property type="entry name" value="Mitochondrial carrier"/>
    <property type="match status" value="1"/>
</dbReference>
<evidence type="ECO:0000313" key="11">
    <source>
        <dbReference type="Proteomes" id="UP000001307"/>
    </source>
</evidence>
<name>E4WVA0_OIKDI</name>
<sequence length="320" mass="35296">MNREQVLNLGLAGVSCSAAQTCVHPFETAMVFQQRAKSSAVRPFPVVMADLHKTEGFSGWYRGITASLARESIYSSLRFGLYEPFRDGFGSVIDKESNLQRILSRMAAGCSAGGLAAVVACPTELLKVRAQGYVGKPPSFHKLIVEVAGSPIKLRNFYEGVSTTVVRAMSIGITKMAVYNEVKDFLKRTPKSADSGKTSSKWQNLVPFLHSWKDSDFDKYGHKEAPTNPERLGLIFCTSILTGFAITCSSSPFTNARTMIMTNPGKFTGMPAALVFIVRNNGYLGLFRGFSAQWARFGPYALIQFFCWEQLRFLCGMKPI</sequence>
<evidence type="ECO:0000256" key="8">
    <source>
        <dbReference type="PROSITE-ProRule" id="PRU00282"/>
    </source>
</evidence>
<dbReference type="PROSITE" id="PS51257">
    <property type="entry name" value="PROKAR_LIPOPROTEIN"/>
    <property type="match status" value="1"/>
</dbReference>
<dbReference type="InterPro" id="IPR050391">
    <property type="entry name" value="Mito_Metabolite_Transporter"/>
</dbReference>
<keyword evidence="4 8" id="KW-0812">Transmembrane</keyword>
<accession>E4WVA0</accession>
<keyword evidence="5" id="KW-0677">Repeat</keyword>
<evidence type="ECO:0000313" key="10">
    <source>
        <dbReference type="EMBL" id="CBY21053.1"/>
    </source>
</evidence>
<dbReference type="GO" id="GO:0016020">
    <property type="term" value="C:membrane"/>
    <property type="evidence" value="ECO:0007669"/>
    <property type="project" value="UniProtKB-SubCell"/>
</dbReference>
<feature type="repeat" description="Solcar" evidence="8">
    <location>
        <begin position="230"/>
        <end position="314"/>
    </location>
</feature>
<evidence type="ECO:0000256" key="1">
    <source>
        <dbReference type="ARBA" id="ARBA00004141"/>
    </source>
</evidence>
<evidence type="ECO:0000256" key="5">
    <source>
        <dbReference type="ARBA" id="ARBA00022737"/>
    </source>
</evidence>
<comment type="similarity">
    <text evidence="2 9">Belongs to the mitochondrial carrier (TC 2.A.29) family.</text>
</comment>
<dbReference type="PANTHER" id="PTHR45618">
    <property type="entry name" value="MITOCHONDRIAL DICARBOXYLATE CARRIER-RELATED"/>
    <property type="match status" value="1"/>
</dbReference>
<dbReference type="InterPro" id="IPR018108">
    <property type="entry name" value="MCP_transmembrane"/>
</dbReference>
<keyword evidence="11" id="KW-1185">Reference proteome</keyword>
<evidence type="ECO:0000256" key="6">
    <source>
        <dbReference type="ARBA" id="ARBA00022989"/>
    </source>
</evidence>
<dbReference type="InParanoid" id="E4WVA0"/>
<protein>
    <submittedName>
        <fullName evidence="10">Uncharacterized protein</fullName>
    </submittedName>
</protein>
<evidence type="ECO:0000256" key="9">
    <source>
        <dbReference type="RuleBase" id="RU000488"/>
    </source>
</evidence>
<dbReference type="Pfam" id="PF00153">
    <property type="entry name" value="Mito_carr"/>
    <property type="match status" value="3"/>
</dbReference>
<comment type="subcellular location">
    <subcellularLocation>
        <location evidence="1">Membrane</location>
        <topology evidence="1">Multi-pass membrane protein</topology>
    </subcellularLocation>
</comment>
<evidence type="ECO:0000256" key="3">
    <source>
        <dbReference type="ARBA" id="ARBA00022448"/>
    </source>
</evidence>
<proteinExistence type="inferred from homology"/>
<dbReference type="InterPro" id="IPR023395">
    <property type="entry name" value="MCP_dom_sf"/>
</dbReference>
<feature type="repeat" description="Solcar" evidence="8">
    <location>
        <begin position="100"/>
        <end position="185"/>
    </location>
</feature>
<keyword evidence="6" id="KW-1133">Transmembrane helix</keyword>
<keyword evidence="3 9" id="KW-0813">Transport</keyword>
<evidence type="ECO:0000256" key="2">
    <source>
        <dbReference type="ARBA" id="ARBA00006375"/>
    </source>
</evidence>
<reference evidence="10" key="1">
    <citation type="journal article" date="2010" name="Science">
        <title>Plasticity of animal genome architecture unmasked by rapid evolution of a pelagic tunicate.</title>
        <authorList>
            <person name="Denoeud F."/>
            <person name="Henriet S."/>
            <person name="Mungpakdee S."/>
            <person name="Aury J.M."/>
            <person name="Da Silva C."/>
            <person name="Brinkmann H."/>
            <person name="Mikhaleva J."/>
            <person name="Olsen L.C."/>
            <person name="Jubin C."/>
            <person name="Canestro C."/>
            <person name="Bouquet J.M."/>
            <person name="Danks G."/>
            <person name="Poulain J."/>
            <person name="Campsteijn C."/>
            <person name="Adamski M."/>
            <person name="Cross I."/>
            <person name="Yadetie F."/>
            <person name="Muffato M."/>
            <person name="Louis A."/>
            <person name="Butcher S."/>
            <person name="Tsagkogeorga G."/>
            <person name="Konrad A."/>
            <person name="Singh S."/>
            <person name="Jensen M.F."/>
            <person name="Cong E.H."/>
            <person name="Eikeseth-Otteraa H."/>
            <person name="Noel B."/>
            <person name="Anthouard V."/>
            <person name="Porcel B.M."/>
            <person name="Kachouri-Lafond R."/>
            <person name="Nishino A."/>
            <person name="Ugolini M."/>
            <person name="Chourrout P."/>
            <person name="Nishida H."/>
            <person name="Aasland R."/>
            <person name="Huzurbazar S."/>
            <person name="Westhof E."/>
            <person name="Delsuc F."/>
            <person name="Lehrach H."/>
            <person name="Reinhardt R."/>
            <person name="Weissenbach J."/>
            <person name="Roy S.W."/>
            <person name="Artiguenave F."/>
            <person name="Postlethwait J.H."/>
            <person name="Manak J.R."/>
            <person name="Thompson E.M."/>
            <person name="Jaillon O."/>
            <person name="Du Pasquier L."/>
            <person name="Boudinot P."/>
            <person name="Liberles D.A."/>
            <person name="Volff J.N."/>
            <person name="Philippe H."/>
            <person name="Lenhard B."/>
            <person name="Roest Crollius H."/>
            <person name="Wincker P."/>
            <person name="Chourrout D."/>
        </authorList>
    </citation>
    <scope>NUCLEOTIDE SEQUENCE [LARGE SCALE GENOMIC DNA]</scope>
</reference>
<dbReference type="EMBL" id="FN653017">
    <property type="protein sequence ID" value="CBY21053.1"/>
    <property type="molecule type" value="Genomic_DNA"/>
</dbReference>
<feature type="repeat" description="Solcar" evidence="8">
    <location>
        <begin position="4"/>
        <end position="88"/>
    </location>
</feature>
<dbReference type="Proteomes" id="UP000001307">
    <property type="component" value="Unassembled WGS sequence"/>
</dbReference>
<dbReference type="OrthoDB" id="756301at2759"/>
<dbReference type="Gene3D" id="1.50.40.10">
    <property type="entry name" value="Mitochondrial carrier domain"/>
    <property type="match status" value="1"/>
</dbReference>
<organism evidence="10">
    <name type="scientific">Oikopleura dioica</name>
    <name type="common">Tunicate</name>
    <dbReference type="NCBI Taxonomy" id="34765"/>
    <lineage>
        <taxon>Eukaryota</taxon>
        <taxon>Metazoa</taxon>
        <taxon>Chordata</taxon>
        <taxon>Tunicata</taxon>
        <taxon>Appendicularia</taxon>
        <taxon>Copelata</taxon>
        <taxon>Oikopleuridae</taxon>
        <taxon>Oikopleura</taxon>
    </lineage>
</organism>